<name>A0A134AA67_9FUSO</name>
<dbReference type="EMBL" id="LSDD01000095">
    <property type="protein sequence ID" value="KXB64623.1"/>
    <property type="molecule type" value="Genomic_DNA"/>
</dbReference>
<feature type="transmembrane region" description="Helical" evidence="1">
    <location>
        <begin position="124"/>
        <end position="145"/>
    </location>
</feature>
<dbReference type="PATRIC" id="fig|157687.3.peg.1256"/>
<dbReference type="RefSeq" id="WP_018497966.1">
    <property type="nucleotide sequence ID" value="NZ_AP019829.2"/>
</dbReference>
<dbReference type="STRING" id="157687.HMPREF3180_01262"/>
<feature type="transmembrane region" description="Helical" evidence="1">
    <location>
        <begin position="7"/>
        <end position="27"/>
    </location>
</feature>
<keyword evidence="1" id="KW-0812">Transmembrane</keyword>
<feature type="transmembrane region" description="Helical" evidence="1">
    <location>
        <begin position="86"/>
        <end position="104"/>
    </location>
</feature>
<evidence type="ECO:0000313" key="2">
    <source>
        <dbReference type="EMBL" id="BBM47498.1"/>
    </source>
</evidence>
<reference evidence="4" key="2">
    <citation type="submission" date="2016-01" db="EMBL/GenBank/DDBJ databases">
        <authorList>
            <person name="Mitreva M."/>
            <person name="Pepin K.H."/>
            <person name="Mihindukulasuriya K.A."/>
            <person name="Fulton R."/>
            <person name="Fronick C."/>
            <person name="O'Laughlin M."/>
            <person name="Miner T."/>
            <person name="Herter B."/>
            <person name="Rosa B.A."/>
            <person name="Cordes M."/>
            <person name="Tomlinson C."/>
            <person name="Wollam A."/>
            <person name="Palsikar V.B."/>
            <person name="Mardis E.R."/>
            <person name="Wilson R.K."/>
        </authorList>
    </citation>
    <scope>NUCLEOTIDE SEQUENCE [LARGE SCALE GENOMIC DNA]</scope>
    <source>
        <strain evidence="4">KA00185</strain>
    </source>
</reference>
<organism evidence="3 4">
    <name type="scientific">Leptotrichia wadei</name>
    <dbReference type="NCBI Taxonomy" id="157687"/>
    <lineage>
        <taxon>Bacteria</taxon>
        <taxon>Fusobacteriati</taxon>
        <taxon>Fusobacteriota</taxon>
        <taxon>Fusobacteriia</taxon>
        <taxon>Fusobacteriales</taxon>
        <taxon>Leptotrichiaceae</taxon>
        <taxon>Leptotrichia</taxon>
    </lineage>
</organism>
<accession>A0A134AA67</accession>
<evidence type="ECO:0000313" key="3">
    <source>
        <dbReference type="EMBL" id="KXB64623.1"/>
    </source>
</evidence>
<dbReference type="EMBL" id="AP019834">
    <property type="protein sequence ID" value="BBM47498.1"/>
    <property type="molecule type" value="Genomic_DNA"/>
</dbReference>
<keyword evidence="1" id="KW-0472">Membrane</keyword>
<dbReference type="Proteomes" id="UP000321397">
    <property type="component" value="Chromosome"/>
</dbReference>
<evidence type="ECO:0000313" key="4">
    <source>
        <dbReference type="Proteomes" id="UP000070483"/>
    </source>
</evidence>
<keyword evidence="4" id="KW-1185">Reference proteome</keyword>
<proteinExistence type="predicted"/>
<feature type="transmembrane region" description="Helical" evidence="1">
    <location>
        <begin position="176"/>
        <end position="193"/>
    </location>
</feature>
<protein>
    <submittedName>
        <fullName evidence="3">Uncharacterized protein</fullName>
    </submittedName>
</protein>
<reference evidence="2 5" key="3">
    <citation type="submission" date="2019-07" db="EMBL/GenBank/DDBJ databases">
        <title>Complete Genome Sequence of Leptotrichia wadei Strain JMUB3933.</title>
        <authorList>
            <person name="Watanabe S."/>
            <person name="Cui L."/>
        </authorList>
    </citation>
    <scope>NUCLEOTIDE SEQUENCE [LARGE SCALE GENOMIC DNA]</scope>
    <source>
        <strain evidence="2 5">JMUB3933</strain>
    </source>
</reference>
<reference evidence="3" key="1">
    <citation type="submission" date="2016-01" db="EMBL/GenBank/DDBJ databases">
        <authorList>
            <person name="Oliw E.H."/>
        </authorList>
    </citation>
    <scope>NUCLEOTIDE SEQUENCE [LARGE SCALE GENOMIC DNA]</scope>
    <source>
        <strain evidence="3">KA00185</strain>
    </source>
</reference>
<dbReference type="AlphaFoldDB" id="A0A134AA67"/>
<dbReference type="GeneID" id="84804367"/>
<evidence type="ECO:0000313" key="5">
    <source>
        <dbReference type="Proteomes" id="UP000321397"/>
    </source>
</evidence>
<dbReference type="Proteomes" id="UP000070483">
    <property type="component" value="Unassembled WGS sequence"/>
</dbReference>
<evidence type="ECO:0000256" key="1">
    <source>
        <dbReference type="SAM" id="Phobius"/>
    </source>
</evidence>
<gene>
    <name evidence="3" type="ORF">HMPREF3180_01262</name>
    <name evidence="2" type="ORF">JMUB3933_0999</name>
</gene>
<feature type="transmembrane region" description="Helical" evidence="1">
    <location>
        <begin position="152"/>
        <end position="170"/>
    </location>
</feature>
<feature type="transmembrane region" description="Helical" evidence="1">
    <location>
        <begin position="39"/>
        <end position="61"/>
    </location>
</feature>
<keyword evidence="1" id="KW-1133">Transmembrane helix</keyword>
<sequence length="207" mass="24045">MLFYKKIVAVVISIFYIFANCSFYNSIFHEYTNNRLFHITTWLGIVEALFWITLFLSVFQLEDKSIQKGDRTREEKEKEIKKDTRDLIICFFIFIASLICINISRVILTSSPYINDIASTVSSYTMFIGGTRVLFIFSAIMFIFIAVSRKNIFLIIISAINTIISIMIWLDFDGNITAIMRITIAILAIIYYLKNDIIKFNKKNGTK</sequence>
<dbReference type="OrthoDB" id="82393at2"/>